<evidence type="ECO:0000313" key="4">
    <source>
        <dbReference type="Proteomes" id="UP001159428"/>
    </source>
</evidence>
<reference evidence="3 4" key="1">
    <citation type="submission" date="2022-05" db="EMBL/GenBank/DDBJ databases">
        <authorList>
            <consortium name="Genoscope - CEA"/>
            <person name="William W."/>
        </authorList>
    </citation>
    <scope>NUCLEOTIDE SEQUENCE [LARGE SCALE GENOMIC DNA]</scope>
</reference>
<organism evidence="3 4">
    <name type="scientific">Pocillopora meandrina</name>
    <dbReference type="NCBI Taxonomy" id="46732"/>
    <lineage>
        <taxon>Eukaryota</taxon>
        <taxon>Metazoa</taxon>
        <taxon>Cnidaria</taxon>
        <taxon>Anthozoa</taxon>
        <taxon>Hexacorallia</taxon>
        <taxon>Scleractinia</taxon>
        <taxon>Astrocoeniina</taxon>
        <taxon>Pocilloporidae</taxon>
        <taxon>Pocillopora</taxon>
    </lineage>
</organism>
<comment type="caution">
    <text evidence="3">The sequence shown here is derived from an EMBL/GenBank/DDBJ whole genome shotgun (WGS) entry which is preliminary data.</text>
</comment>
<evidence type="ECO:0008006" key="5">
    <source>
        <dbReference type="Google" id="ProtNLM"/>
    </source>
</evidence>
<dbReference type="EMBL" id="CALNXJ010000010">
    <property type="protein sequence ID" value="CAH3106580.1"/>
    <property type="molecule type" value="Genomic_DNA"/>
</dbReference>
<protein>
    <recommendedName>
        <fullName evidence="5">SEA domain-containing protein</fullName>
    </recommendedName>
</protein>
<feature type="region of interest" description="Disordered" evidence="1">
    <location>
        <begin position="269"/>
        <end position="297"/>
    </location>
</feature>
<sequence length="766" mass="82691">MSSSVETSGKRLDILNTGSSTQQVGITPNIISTNTLEFTSNTSHQSSTISFPKATSISPSKMLTTTSLVGHSFPQSRTLKPITSTSFLFKSSRKLSKSATQTSSKYVSVTESNTTILPRYLTTAASISTTDKTLTSTKRPSLGSKTTQIEKSKISTLNSTNIGEASVLHTSSAQYLINESPEATNTRSKATVLSLQQSSSPSTDGQIMSNNTSHAGYSSILTSIVTSSRKLPSTPIQSTQTLTRYLQFSTQAMTTRLVTIPTATPLGTPQLTTTEKYSSKQSSKSISTVQQKRASTRQNVPLTKTSVYPSPSSMLVSAFNRSTLIQKPSMSHRPSSSLFLPKDSTTQTVVITSQITAVDKITSSSYLASTGISKVSQKQSVPLFATYSSKHGGSASFIHEPSKRTSPALTLVTTLELELSEMNSEVSRFSATSLHPIESTKSLESVISLIFPGHSSLTFSPKTTVLTLENTRTQASSETQTALKVTTKSSQIFINTTTVGAAIPVLVSSSSASTQTKPPPEIPSQFEGRMILGMPWQPHYEYPPGSQTLKTTIKDKLTNALKDLEGFISVQVLRLWESSVGVDFIVYVNKQATVNESLIERTLVKANSTGVLDLPLKSLQVKEKDAPTTQNLPTTSPTTQEKSIERWVIIIIIASIVVFLLLIIICILVAEISKQRGGVRRSGKYELSSFNNFLHSEQTESETKPVVLKMQERTASEAIQLQSIKTKQISGDPEALQSFANGSYDGGSEVTGNLRAKENQGVTSTD</sequence>
<keyword evidence="4" id="KW-1185">Reference proteome</keyword>
<feature type="region of interest" description="Disordered" evidence="1">
    <location>
        <begin position="740"/>
        <end position="766"/>
    </location>
</feature>
<evidence type="ECO:0000256" key="2">
    <source>
        <dbReference type="SAM" id="Phobius"/>
    </source>
</evidence>
<feature type="transmembrane region" description="Helical" evidence="2">
    <location>
        <begin position="647"/>
        <end position="670"/>
    </location>
</feature>
<dbReference type="AlphaFoldDB" id="A0AAU9WAA3"/>
<evidence type="ECO:0000313" key="3">
    <source>
        <dbReference type="EMBL" id="CAH3106580.1"/>
    </source>
</evidence>
<feature type="compositionally biased region" description="Low complexity" evidence="1">
    <location>
        <begin position="272"/>
        <end position="292"/>
    </location>
</feature>
<keyword evidence="2" id="KW-0472">Membrane</keyword>
<evidence type="ECO:0000256" key="1">
    <source>
        <dbReference type="SAM" id="MobiDB-lite"/>
    </source>
</evidence>
<keyword evidence="2" id="KW-0812">Transmembrane</keyword>
<proteinExistence type="predicted"/>
<gene>
    <name evidence="3" type="ORF">PMEA_00001613</name>
</gene>
<name>A0AAU9WAA3_9CNID</name>
<dbReference type="Proteomes" id="UP001159428">
    <property type="component" value="Unassembled WGS sequence"/>
</dbReference>
<keyword evidence="2" id="KW-1133">Transmembrane helix</keyword>
<accession>A0AAU9WAA3</accession>